<dbReference type="RefSeq" id="WP_079648042.1">
    <property type="nucleotide sequence ID" value="NZ_FUYM01000004.1"/>
</dbReference>
<evidence type="ECO:0000259" key="6">
    <source>
        <dbReference type="Pfam" id="PF01266"/>
    </source>
</evidence>
<dbReference type="AlphaFoldDB" id="A0A1T5CLB8"/>
<name>A0A1T5CLB8_9SPHN</name>
<dbReference type="Pfam" id="PF01266">
    <property type="entry name" value="DAO"/>
    <property type="match status" value="1"/>
</dbReference>
<evidence type="ECO:0000256" key="3">
    <source>
        <dbReference type="ARBA" id="ARBA00022630"/>
    </source>
</evidence>
<organism evidence="8 9">
    <name type="scientific">Rhizorhabdus histidinilytica</name>
    <dbReference type="NCBI Taxonomy" id="439228"/>
    <lineage>
        <taxon>Bacteria</taxon>
        <taxon>Pseudomonadati</taxon>
        <taxon>Pseudomonadota</taxon>
        <taxon>Alphaproteobacteria</taxon>
        <taxon>Sphingomonadales</taxon>
        <taxon>Sphingomonadaceae</taxon>
        <taxon>Rhizorhabdus</taxon>
    </lineage>
</organism>
<dbReference type="PANTHER" id="PTHR42784:SF1">
    <property type="entry name" value="PYRANOSE 2-OXIDASE"/>
    <property type="match status" value="1"/>
</dbReference>
<evidence type="ECO:0000313" key="8">
    <source>
        <dbReference type="EMBL" id="SKB60133.1"/>
    </source>
</evidence>
<dbReference type="Proteomes" id="UP000189818">
    <property type="component" value="Unassembled WGS sequence"/>
</dbReference>
<evidence type="ECO:0000256" key="4">
    <source>
        <dbReference type="ARBA" id="ARBA00022827"/>
    </source>
</evidence>
<evidence type="ECO:0000256" key="2">
    <source>
        <dbReference type="ARBA" id="ARBA00010790"/>
    </source>
</evidence>
<sequence length="531" mass="58058">MIIDLEQVADGRLWVNAAVCVVGGGAAGVTIAKTLLDRGLEVCLLEAGGRKTEEQQQALLDGESVGAPIRLDEGRFRRLGGATGSWTGRCAELDPIDFERRDWVPGSGWPIGLDDLKPYYRAAEAMCGFDEPWRQHVPELDRLAALDMADDAIEPYLWRFAPHGRNRYQDWGSRYLADLRRSRRAKLILHANLTRIEDSADDDRIRAIVADAPGGASVRVEAQHFVLCCGGIENARLLLNAAIVAKGPLRAVGQTTGHYFMQHPRVKVADVALEPAGVGLQKLLNRFVVRSGTEYETGFVLRDSQQRSEGLLNASAVIRYAPRPGSLRDALRQLREGIPLRNVRLSPPPQGVRPGDVCRDLWRHARGVHPILADPVATVVVDVEQAPDPASRIALAESKDRFGLNKVRVDWRIADLERRTVAHFTGRIREMFARQGWGALVPIAGLDESGGLTAEHMMESYHHIGATRMSATAATGTVDADCRVHQLANLHVCGASVMPTGGHANPTFTIVALALRLADRIGRLAAPVLKV</sequence>
<protein>
    <submittedName>
        <fullName evidence="8">Choline dehydrogenase</fullName>
    </submittedName>
</protein>
<gene>
    <name evidence="8" type="ORF">SAMN06295920_104128</name>
</gene>
<dbReference type="InterPro" id="IPR006076">
    <property type="entry name" value="FAD-dep_OxRdtase"/>
</dbReference>
<comment type="cofactor">
    <cofactor evidence="1">
        <name>FAD</name>
        <dbReference type="ChEBI" id="CHEBI:57692"/>
    </cofactor>
</comment>
<dbReference type="PANTHER" id="PTHR42784">
    <property type="entry name" value="PYRANOSE 2-OXIDASE"/>
    <property type="match status" value="1"/>
</dbReference>
<dbReference type="SUPFAM" id="SSF51905">
    <property type="entry name" value="FAD/NAD(P)-binding domain"/>
    <property type="match status" value="1"/>
</dbReference>
<reference evidence="9" key="1">
    <citation type="submission" date="2017-02" db="EMBL/GenBank/DDBJ databases">
        <authorList>
            <person name="Varghese N."/>
            <person name="Submissions S."/>
        </authorList>
    </citation>
    <scope>NUCLEOTIDE SEQUENCE [LARGE SCALE GENOMIC DNA]</scope>
    <source>
        <strain evidence="9">UM2</strain>
    </source>
</reference>
<dbReference type="OrthoDB" id="9798604at2"/>
<keyword evidence="4" id="KW-0274">FAD</keyword>
<comment type="similarity">
    <text evidence="2">Belongs to the GMC oxidoreductase family.</text>
</comment>
<evidence type="ECO:0000256" key="1">
    <source>
        <dbReference type="ARBA" id="ARBA00001974"/>
    </source>
</evidence>
<dbReference type="EMBL" id="FUYM01000004">
    <property type="protein sequence ID" value="SKB60133.1"/>
    <property type="molecule type" value="Genomic_DNA"/>
</dbReference>
<keyword evidence="3" id="KW-0285">Flavoprotein</keyword>
<proteinExistence type="inferred from homology"/>
<dbReference type="Gene3D" id="3.50.50.60">
    <property type="entry name" value="FAD/NAD(P)-binding domain"/>
    <property type="match status" value="2"/>
</dbReference>
<evidence type="ECO:0000256" key="5">
    <source>
        <dbReference type="ARBA" id="ARBA00023002"/>
    </source>
</evidence>
<accession>A0A1T5CLB8</accession>
<dbReference type="GO" id="GO:0016614">
    <property type="term" value="F:oxidoreductase activity, acting on CH-OH group of donors"/>
    <property type="evidence" value="ECO:0007669"/>
    <property type="project" value="InterPro"/>
</dbReference>
<feature type="domain" description="FAD dependent oxidoreductase" evidence="6">
    <location>
        <begin position="19"/>
        <end position="315"/>
    </location>
</feature>
<feature type="domain" description="Glucose-methanol-choline oxidoreductase C-terminal" evidence="7">
    <location>
        <begin position="387"/>
        <end position="514"/>
    </location>
</feature>
<dbReference type="Pfam" id="PF05199">
    <property type="entry name" value="GMC_oxred_C"/>
    <property type="match status" value="1"/>
</dbReference>
<evidence type="ECO:0000259" key="7">
    <source>
        <dbReference type="Pfam" id="PF05199"/>
    </source>
</evidence>
<keyword evidence="5" id="KW-0560">Oxidoreductase</keyword>
<dbReference type="InterPro" id="IPR036188">
    <property type="entry name" value="FAD/NAD-bd_sf"/>
</dbReference>
<keyword evidence="9" id="KW-1185">Reference proteome</keyword>
<evidence type="ECO:0000313" key="9">
    <source>
        <dbReference type="Proteomes" id="UP000189818"/>
    </source>
</evidence>
<dbReference type="STRING" id="439228.SAMN06295920_104128"/>
<dbReference type="InterPro" id="IPR007867">
    <property type="entry name" value="GMC_OxRtase_C"/>
</dbReference>
<dbReference type="InterPro" id="IPR051473">
    <property type="entry name" value="P2Ox-like"/>
</dbReference>